<evidence type="ECO:0000313" key="3">
    <source>
        <dbReference type="Proteomes" id="UP000215914"/>
    </source>
</evidence>
<keyword evidence="3" id="KW-1185">Reference proteome</keyword>
<dbReference type="Gramene" id="mRNA:HanXRQr2_Chr13g0613141">
    <property type="protein sequence ID" value="CDS:HanXRQr2_Chr13g0613141.1"/>
    <property type="gene ID" value="HanXRQr2_Chr13g0613141"/>
</dbReference>
<protein>
    <submittedName>
        <fullName evidence="2">Uncharacterized protein</fullName>
    </submittedName>
</protein>
<gene>
    <name evidence="2" type="ORF">HanXRQr2_Chr13g0613141</name>
</gene>
<feature type="region of interest" description="Disordered" evidence="1">
    <location>
        <begin position="80"/>
        <end position="101"/>
    </location>
</feature>
<dbReference type="Proteomes" id="UP000215914">
    <property type="component" value="Unassembled WGS sequence"/>
</dbReference>
<comment type="caution">
    <text evidence="2">The sequence shown here is derived from an EMBL/GenBank/DDBJ whole genome shotgun (WGS) entry which is preliminary data.</text>
</comment>
<sequence>MRNNGMMSEYLHECEILTLPEPGSDDWFISPDPVLEPVLSSRASSGSTASCVDVDRLTIACTATTEIVRKKRTSKFEIPANNPVETAVNRRKGLPRRSPLN</sequence>
<evidence type="ECO:0000256" key="1">
    <source>
        <dbReference type="SAM" id="MobiDB-lite"/>
    </source>
</evidence>
<accession>A0A9K3ELI0</accession>
<proteinExistence type="predicted"/>
<dbReference type="EMBL" id="MNCJ02000328">
    <property type="protein sequence ID" value="KAF5775535.1"/>
    <property type="molecule type" value="Genomic_DNA"/>
</dbReference>
<name>A0A9K3ELI0_HELAN</name>
<reference evidence="2" key="2">
    <citation type="submission" date="2020-06" db="EMBL/GenBank/DDBJ databases">
        <title>Helianthus annuus Genome sequencing and assembly Release 2.</title>
        <authorList>
            <person name="Gouzy J."/>
            <person name="Langlade N."/>
            <person name="Munos S."/>
        </authorList>
    </citation>
    <scope>NUCLEOTIDE SEQUENCE</scope>
    <source>
        <tissue evidence="2">Leaves</tissue>
    </source>
</reference>
<reference evidence="2" key="1">
    <citation type="journal article" date="2017" name="Nature">
        <title>The sunflower genome provides insights into oil metabolism, flowering and Asterid evolution.</title>
        <authorList>
            <person name="Badouin H."/>
            <person name="Gouzy J."/>
            <person name="Grassa C.J."/>
            <person name="Murat F."/>
            <person name="Staton S.E."/>
            <person name="Cottret L."/>
            <person name="Lelandais-Briere C."/>
            <person name="Owens G.L."/>
            <person name="Carrere S."/>
            <person name="Mayjonade B."/>
            <person name="Legrand L."/>
            <person name="Gill N."/>
            <person name="Kane N.C."/>
            <person name="Bowers J.E."/>
            <person name="Hubner S."/>
            <person name="Bellec A."/>
            <person name="Berard A."/>
            <person name="Berges H."/>
            <person name="Blanchet N."/>
            <person name="Boniface M.C."/>
            <person name="Brunel D."/>
            <person name="Catrice O."/>
            <person name="Chaidir N."/>
            <person name="Claudel C."/>
            <person name="Donnadieu C."/>
            <person name="Faraut T."/>
            <person name="Fievet G."/>
            <person name="Helmstetter N."/>
            <person name="King M."/>
            <person name="Knapp S.J."/>
            <person name="Lai Z."/>
            <person name="Le Paslier M.C."/>
            <person name="Lippi Y."/>
            <person name="Lorenzon L."/>
            <person name="Mandel J.R."/>
            <person name="Marage G."/>
            <person name="Marchand G."/>
            <person name="Marquand E."/>
            <person name="Bret-Mestries E."/>
            <person name="Morien E."/>
            <person name="Nambeesan S."/>
            <person name="Nguyen T."/>
            <person name="Pegot-Espagnet P."/>
            <person name="Pouilly N."/>
            <person name="Raftis F."/>
            <person name="Sallet E."/>
            <person name="Schiex T."/>
            <person name="Thomas J."/>
            <person name="Vandecasteele C."/>
            <person name="Vares D."/>
            <person name="Vear F."/>
            <person name="Vautrin S."/>
            <person name="Crespi M."/>
            <person name="Mangin B."/>
            <person name="Burke J.M."/>
            <person name="Salse J."/>
            <person name="Munos S."/>
            <person name="Vincourt P."/>
            <person name="Rieseberg L.H."/>
            <person name="Langlade N.B."/>
        </authorList>
    </citation>
    <scope>NUCLEOTIDE SEQUENCE</scope>
    <source>
        <tissue evidence="2">Leaves</tissue>
    </source>
</reference>
<evidence type="ECO:0000313" key="2">
    <source>
        <dbReference type="EMBL" id="KAF5775535.1"/>
    </source>
</evidence>
<dbReference type="AlphaFoldDB" id="A0A9K3ELI0"/>
<organism evidence="2 3">
    <name type="scientific">Helianthus annuus</name>
    <name type="common">Common sunflower</name>
    <dbReference type="NCBI Taxonomy" id="4232"/>
    <lineage>
        <taxon>Eukaryota</taxon>
        <taxon>Viridiplantae</taxon>
        <taxon>Streptophyta</taxon>
        <taxon>Embryophyta</taxon>
        <taxon>Tracheophyta</taxon>
        <taxon>Spermatophyta</taxon>
        <taxon>Magnoliopsida</taxon>
        <taxon>eudicotyledons</taxon>
        <taxon>Gunneridae</taxon>
        <taxon>Pentapetalae</taxon>
        <taxon>asterids</taxon>
        <taxon>campanulids</taxon>
        <taxon>Asterales</taxon>
        <taxon>Asteraceae</taxon>
        <taxon>Asteroideae</taxon>
        <taxon>Heliantheae alliance</taxon>
        <taxon>Heliantheae</taxon>
        <taxon>Helianthus</taxon>
    </lineage>
</organism>